<protein>
    <submittedName>
        <fullName evidence="1">Uncharacterized protein</fullName>
    </submittedName>
</protein>
<evidence type="ECO:0000313" key="2">
    <source>
        <dbReference type="Proteomes" id="UP000249008"/>
    </source>
</evidence>
<proteinExistence type="predicted"/>
<gene>
    <name evidence="1" type="ORF">NCTC12112_01023</name>
</gene>
<dbReference type="EMBL" id="LS483487">
    <property type="protein sequence ID" value="SQJ00954.1"/>
    <property type="molecule type" value="Genomic_DNA"/>
</dbReference>
<evidence type="ECO:0000313" key="1">
    <source>
        <dbReference type="EMBL" id="SQJ00954.1"/>
    </source>
</evidence>
<sequence length="33" mass="3876">MKKIFIQIDVYAGIFSKRPVDTMYELIEVANEL</sequence>
<name>A0AAX2J9M2_9FUSO</name>
<dbReference type="AlphaFoldDB" id="A0AAX2J9M2"/>
<organism evidence="1 2">
    <name type="scientific">Fusobacterium ulcerans</name>
    <dbReference type="NCBI Taxonomy" id="861"/>
    <lineage>
        <taxon>Bacteria</taxon>
        <taxon>Fusobacteriati</taxon>
        <taxon>Fusobacteriota</taxon>
        <taxon>Fusobacteriia</taxon>
        <taxon>Fusobacteriales</taxon>
        <taxon>Fusobacteriaceae</taxon>
        <taxon>Fusobacterium</taxon>
    </lineage>
</organism>
<accession>A0AAX2J9M2</accession>
<dbReference type="Proteomes" id="UP000249008">
    <property type="component" value="Chromosome 1"/>
</dbReference>
<reference evidence="1 2" key="1">
    <citation type="submission" date="2018-06" db="EMBL/GenBank/DDBJ databases">
        <authorList>
            <consortium name="Pathogen Informatics"/>
            <person name="Doyle S."/>
        </authorList>
    </citation>
    <scope>NUCLEOTIDE SEQUENCE [LARGE SCALE GENOMIC DNA]</scope>
    <source>
        <strain evidence="1 2">NCTC12112</strain>
    </source>
</reference>